<evidence type="ECO:0000256" key="4">
    <source>
        <dbReference type="ARBA" id="ARBA00023002"/>
    </source>
</evidence>
<comment type="cofactor">
    <cofactor evidence="1">
        <name>L-ascorbate</name>
        <dbReference type="ChEBI" id="CHEBI:38290"/>
    </cofactor>
</comment>
<evidence type="ECO:0000313" key="8">
    <source>
        <dbReference type="EMBL" id="KAK4466082.1"/>
    </source>
</evidence>
<reference evidence="8" key="2">
    <citation type="submission" date="2023-06" db="EMBL/GenBank/DDBJ databases">
        <authorList>
            <consortium name="Lawrence Berkeley National Laboratory"/>
            <person name="Mondo S.J."/>
            <person name="Hensen N."/>
            <person name="Bonometti L."/>
            <person name="Westerberg I."/>
            <person name="Brannstrom I.O."/>
            <person name="Guillou S."/>
            <person name="Cros-Aarteil S."/>
            <person name="Calhoun S."/>
            <person name="Haridas S."/>
            <person name="Kuo A."/>
            <person name="Pangilinan J."/>
            <person name="Riley R."/>
            <person name="Labutti K."/>
            <person name="Andreopoulos B."/>
            <person name="Lipzen A."/>
            <person name="Chen C."/>
            <person name="Yanf M."/>
            <person name="Daum C."/>
            <person name="Ng V."/>
            <person name="Clum A."/>
            <person name="Steindorff A."/>
            <person name="Ohm R."/>
            <person name="Martin F."/>
            <person name="Silar P."/>
            <person name="Natvig D."/>
            <person name="Lalanne C."/>
            <person name="Gautier V."/>
            <person name="Ament-Velasquez S.L."/>
            <person name="Kruys A."/>
            <person name="Hutchinson M.I."/>
            <person name="Powell A.J."/>
            <person name="Barry K."/>
            <person name="Miller A.N."/>
            <person name="Grigoriev I.V."/>
            <person name="Debuchy R."/>
            <person name="Gladieux P."/>
            <person name="Thoren M.H."/>
            <person name="Johannesson H."/>
        </authorList>
    </citation>
    <scope>NUCLEOTIDE SEQUENCE</scope>
    <source>
        <strain evidence="8">PSN324</strain>
    </source>
</reference>
<dbReference type="GO" id="GO:0005783">
    <property type="term" value="C:endoplasmic reticulum"/>
    <property type="evidence" value="ECO:0007669"/>
    <property type="project" value="TreeGrafter"/>
</dbReference>
<reference evidence="8" key="1">
    <citation type="journal article" date="2023" name="Mol. Phylogenet. Evol.">
        <title>Genome-scale phylogeny and comparative genomics of the fungal order Sordariales.</title>
        <authorList>
            <person name="Hensen N."/>
            <person name="Bonometti L."/>
            <person name="Westerberg I."/>
            <person name="Brannstrom I.O."/>
            <person name="Guillou S."/>
            <person name="Cros-Aarteil S."/>
            <person name="Calhoun S."/>
            <person name="Haridas S."/>
            <person name="Kuo A."/>
            <person name="Mondo S."/>
            <person name="Pangilinan J."/>
            <person name="Riley R."/>
            <person name="LaButti K."/>
            <person name="Andreopoulos B."/>
            <person name="Lipzen A."/>
            <person name="Chen C."/>
            <person name="Yan M."/>
            <person name="Daum C."/>
            <person name="Ng V."/>
            <person name="Clum A."/>
            <person name="Steindorff A."/>
            <person name="Ohm R.A."/>
            <person name="Martin F."/>
            <person name="Silar P."/>
            <person name="Natvig D.O."/>
            <person name="Lalanne C."/>
            <person name="Gautier V."/>
            <person name="Ament-Velasquez S.L."/>
            <person name="Kruys A."/>
            <person name="Hutchinson M.I."/>
            <person name="Powell A.J."/>
            <person name="Barry K."/>
            <person name="Miller A.N."/>
            <person name="Grigoriev I.V."/>
            <person name="Debuchy R."/>
            <person name="Gladieux P."/>
            <person name="Hiltunen Thoren M."/>
            <person name="Johannesson H."/>
        </authorList>
    </citation>
    <scope>NUCLEOTIDE SEQUENCE</scope>
    <source>
        <strain evidence="8">PSN324</strain>
    </source>
</reference>
<dbReference type="InterPro" id="IPR006620">
    <property type="entry name" value="Pro_4_hyd_alph"/>
</dbReference>
<evidence type="ECO:0000256" key="1">
    <source>
        <dbReference type="ARBA" id="ARBA00001961"/>
    </source>
</evidence>
<evidence type="ECO:0000256" key="2">
    <source>
        <dbReference type="ARBA" id="ARBA00022723"/>
    </source>
</evidence>
<proteinExistence type="predicted"/>
<keyword evidence="9" id="KW-1185">Reference proteome</keyword>
<accession>A0AAV9HYX3</accession>
<feature type="transmembrane region" description="Helical" evidence="6">
    <location>
        <begin position="12"/>
        <end position="31"/>
    </location>
</feature>
<dbReference type="Proteomes" id="UP001321749">
    <property type="component" value="Unassembled WGS sequence"/>
</dbReference>
<dbReference type="InterPro" id="IPR045054">
    <property type="entry name" value="P4HA-like"/>
</dbReference>
<dbReference type="InterPro" id="IPR044862">
    <property type="entry name" value="Pro_4_hyd_alph_FE2OG_OXY"/>
</dbReference>
<evidence type="ECO:0000256" key="6">
    <source>
        <dbReference type="SAM" id="Phobius"/>
    </source>
</evidence>
<dbReference type="PROSITE" id="PS51471">
    <property type="entry name" value="FE2OG_OXY"/>
    <property type="match status" value="1"/>
</dbReference>
<dbReference type="PANTHER" id="PTHR10869">
    <property type="entry name" value="PROLYL 4-HYDROXYLASE ALPHA SUBUNIT"/>
    <property type="match status" value="1"/>
</dbReference>
<dbReference type="SMART" id="SM00702">
    <property type="entry name" value="P4Hc"/>
    <property type="match status" value="1"/>
</dbReference>
<dbReference type="Pfam" id="PF13640">
    <property type="entry name" value="2OG-FeII_Oxy_3"/>
    <property type="match status" value="1"/>
</dbReference>
<protein>
    <recommendedName>
        <fullName evidence="7">Fe2OG dioxygenase domain-containing protein</fullName>
    </recommendedName>
</protein>
<keyword evidence="6" id="KW-1133">Transmembrane helix</keyword>
<name>A0AAV9HYX3_9PEZI</name>
<keyword evidence="6" id="KW-0812">Transmembrane</keyword>
<dbReference type="GO" id="GO:0004656">
    <property type="term" value="F:procollagen-proline 4-dioxygenase activity"/>
    <property type="evidence" value="ECO:0007669"/>
    <property type="project" value="TreeGrafter"/>
</dbReference>
<dbReference type="GO" id="GO:0005506">
    <property type="term" value="F:iron ion binding"/>
    <property type="evidence" value="ECO:0007669"/>
    <property type="project" value="InterPro"/>
</dbReference>
<dbReference type="Gene3D" id="2.60.120.620">
    <property type="entry name" value="q2cbj1_9rhob like domain"/>
    <property type="match status" value="1"/>
</dbReference>
<comment type="caution">
    <text evidence="8">The sequence shown here is derived from an EMBL/GenBank/DDBJ whole genome shotgun (WGS) entry which is preliminary data.</text>
</comment>
<dbReference type="AlphaFoldDB" id="A0AAV9HYX3"/>
<evidence type="ECO:0000256" key="3">
    <source>
        <dbReference type="ARBA" id="ARBA00022964"/>
    </source>
</evidence>
<feature type="domain" description="Fe2OG dioxygenase" evidence="7">
    <location>
        <begin position="146"/>
        <end position="278"/>
    </location>
</feature>
<evidence type="ECO:0000259" key="7">
    <source>
        <dbReference type="PROSITE" id="PS51471"/>
    </source>
</evidence>
<dbReference type="PANTHER" id="PTHR10869:SF246">
    <property type="entry name" value="TRANSMEMBRANE PROLYL 4-HYDROXYLASE"/>
    <property type="match status" value="1"/>
</dbReference>
<dbReference type="EMBL" id="MU864934">
    <property type="protein sequence ID" value="KAK4466082.1"/>
    <property type="molecule type" value="Genomic_DNA"/>
</dbReference>
<keyword evidence="6" id="KW-0472">Membrane</keyword>
<keyword evidence="4" id="KW-0560">Oxidoreductase</keyword>
<dbReference type="InterPro" id="IPR005123">
    <property type="entry name" value="Oxoglu/Fe-dep_dioxygenase_dom"/>
</dbReference>
<sequence length="282" mass="31369">MARRYGSLGRYVAVFALGLSVSLINISGPLLPQLNIINPLTWVGGTLGNDLKELAKNHQYRIQVLSSDPLMIYLDEFIHPREAKYLIELGEAKFGPSKVYTNPDEKDWPSPSYRTSDSSVLSSRDPIVSIIRDRAYFVLGFLPHVGVEAFQLVRYHDGDLFGMHHDWFREALPDGKTGKSYNRLASFFVYLQADCEAGATYFPHLPPPPAEMMGDSEGGSERYQTTQNGTGLAVMPRLGSGLFWQNLHPNGTGDERTLHAGLPITKGTKIGMNIWIKGRIEG</sequence>
<evidence type="ECO:0000313" key="9">
    <source>
        <dbReference type="Proteomes" id="UP001321749"/>
    </source>
</evidence>
<gene>
    <name evidence="8" type="ORF">QBC42DRAFT_259966</name>
</gene>
<keyword evidence="2" id="KW-0479">Metal-binding</keyword>
<organism evidence="8 9">
    <name type="scientific">Cladorrhinum samala</name>
    <dbReference type="NCBI Taxonomy" id="585594"/>
    <lineage>
        <taxon>Eukaryota</taxon>
        <taxon>Fungi</taxon>
        <taxon>Dikarya</taxon>
        <taxon>Ascomycota</taxon>
        <taxon>Pezizomycotina</taxon>
        <taxon>Sordariomycetes</taxon>
        <taxon>Sordariomycetidae</taxon>
        <taxon>Sordariales</taxon>
        <taxon>Podosporaceae</taxon>
        <taxon>Cladorrhinum</taxon>
    </lineage>
</organism>
<evidence type="ECO:0000256" key="5">
    <source>
        <dbReference type="ARBA" id="ARBA00023004"/>
    </source>
</evidence>
<dbReference type="GO" id="GO:0031418">
    <property type="term" value="F:L-ascorbic acid binding"/>
    <property type="evidence" value="ECO:0007669"/>
    <property type="project" value="InterPro"/>
</dbReference>
<keyword evidence="3" id="KW-0223">Dioxygenase</keyword>
<keyword evidence="5" id="KW-0408">Iron</keyword>